<comment type="caution">
    <text evidence="3">The sequence shown here is derived from an EMBL/GenBank/DDBJ whole genome shotgun (WGS) entry which is preliminary data.</text>
</comment>
<sequence length="287" mass="31906">MDAVFFEMPLYSGKIPNLKDVPDGEIRSFDPQVDSLSSNVSRPTLKVFLPADTVRNRAAVIVCPGGGYHTLLTVREGSRVAQRFNEEGVAGFVLKYRHPNDANLEDKTIAPLQDAQRAIQIVREHAAEWGIDPNQIGIMGFSAGGHVAATVGTHYDDPVIDNPQGTSLRPDFMLLIYPVISCRDGITHGGSRQMLLGAAPTEEQIKRFSNEEQVSSTTPPTYLTHANDDTVVPIENSLLFYQALRRNGIPAELHIYSKGEHGYLQEPAYEEWMDDCLQWMARNGWIK</sequence>
<reference evidence="3" key="1">
    <citation type="submission" date="2020-10" db="EMBL/GenBank/DDBJ databases">
        <authorList>
            <person name="Gilroy R."/>
        </authorList>
    </citation>
    <scope>NUCLEOTIDE SEQUENCE</scope>
    <source>
        <strain evidence="3">CHK158-818</strain>
    </source>
</reference>
<dbReference type="InterPro" id="IPR029058">
    <property type="entry name" value="AB_hydrolase_fold"/>
</dbReference>
<protein>
    <submittedName>
        <fullName evidence="3">Alpha/beta hydrolase</fullName>
    </submittedName>
</protein>
<dbReference type="Pfam" id="PF20434">
    <property type="entry name" value="BD-FAE"/>
    <property type="match status" value="1"/>
</dbReference>
<feature type="domain" description="BD-FAE-like" evidence="2">
    <location>
        <begin position="45"/>
        <end position="244"/>
    </location>
</feature>
<evidence type="ECO:0000313" key="4">
    <source>
        <dbReference type="Proteomes" id="UP000824112"/>
    </source>
</evidence>
<reference evidence="3" key="2">
    <citation type="journal article" date="2021" name="PeerJ">
        <title>Extensive microbial diversity within the chicken gut microbiome revealed by metagenomics and culture.</title>
        <authorList>
            <person name="Gilroy R."/>
            <person name="Ravi A."/>
            <person name="Getino M."/>
            <person name="Pursley I."/>
            <person name="Horton D.L."/>
            <person name="Alikhan N.F."/>
            <person name="Baker D."/>
            <person name="Gharbi K."/>
            <person name="Hall N."/>
            <person name="Watson M."/>
            <person name="Adriaenssens E.M."/>
            <person name="Foster-Nyarko E."/>
            <person name="Jarju S."/>
            <person name="Secka A."/>
            <person name="Antonio M."/>
            <person name="Oren A."/>
            <person name="Chaudhuri R.R."/>
            <person name="La Ragione R."/>
            <person name="Hildebrand F."/>
            <person name="Pallen M.J."/>
        </authorList>
    </citation>
    <scope>NUCLEOTIDE SEQUENCE</scope>
    <source>
        <strain evidence="3">CHK158-818</strain>
    </source>
</reference>
<evidence type="ECO:0000256" key="1">
    <source>
        <dbReference type="ARBA" id="ARBA00022801"/>
    </source>
</evidence>
<dbReference type="InterPro" id="IPR050300">
    <property type="entry name" value="GDXG_lipolytic_enzyme"/>
</dbReference>
<gene>
    <name evidence="3" type="ORF">IAB03_02855</name>
</gene>
<proteinExistence type="predicted"/>
<accession>A0A9D1M6K1</accession>
<dbReference type="EMBL" id="DVNA01000062">
    <property type="protein sequence ID" value="HIU54730.1"/>
    <property type="molecule type" value="Genomic_DNA"/>
</dbReference>
<dbReference type="Proteomes" id="UP000824112">
    <property type="component" value="Unassembled WGS sequence"/>
</dbReference>
<dbReference type="InterPro" id="IPR049492">
    <property type="entry name" value="BD-FAE-like_dom"/>
</dbReference>
<evidence type="ECO:0000313" key="3">
    <source>
        <dbReference type="EMBL" id="HIU54730.1"/>
    </source>
</evidence>
<name>A0A9D1M6K1_9BACT</name>
<organism evidence="3 4">
    <name type="scientific">Candidatus Gallibacteroides avistercoris</name>
    <dbReference type="NCBI Taxonomy" id="2840833"/>
    <lineage>
        <taxon>Bacteria</taxon>
        <taxon>Pseudomonadati</taxon>
        <taxon>Bacteroidota</taxon>
        <taxon>Bacteroidia</taxon>
        <taxon>Bacteroidales</taxon>
        <taxon>Bacteroidaceae</taxon>
        <taxon>Bacteroidaceae incertae sedis</taxon>
        <taxon>Candidatus Gallibacteroides</taxon>
    </lineage>
</organism>
<evidence type="ECO:0000259" key="2">
    <source>
        <dbReference type="Pfam" id="PF20434"/>
    </source>
</evidence>
<dbReference type="PANTHER" id="PTHR48081">
    <property type="entry name" value="AB HYDROLASE SUPERFAMILY PROTEIN C4A8.06C"/>
    <property type="match status" value="1"/>
</dbReference>
<dbReference type="Gene3D" id="3.40.50.1820">
    <property type="entry name" value="alpha/beta hydrolase"/>
    <property type="match status" value="1"/>
</dbReference>
<dbReference type="AlphaFoldDB" id="A0A9D1M6K1"/>
<dbReference type="SUPFAM" id="SSF53474">
    <property type="entry name" value="alpha/beta-Hydrolases"/>
    <property type="match status" value="1"/>
</dbReference>
<dbReference type="GO" id="GO:0016787">
    <property type="term" value="F:hydrolase activity"/>
    <property type="evidence" value="ECO:0007669"/>
    <property type="project" value="UniProtKB-KW"/>
</dbReference>
<keyword evidence="1 3" id="KW-0378">Hydrolase</keyword>
<dbReference type="PANTHER" id="PTHR48081:SF6">
    <property type="entry name" value="PEPTIDASE S9 PROLYL OLIGOPEPTIDASE CATALYTIC DOMAIN-CONTAINING PROTEIN"/>
    <property type="match status" value="1"/>
</dbReference>